<keyword evidence="4" id="KW-1185">Reference proteome</keyword>
<evidence type="ECO:0000313" key="4">
    <source>
        <dbReference type="Proteomes" id="UP000501602"/>
    </source>
</evidence>
<dbReference type="RefSeq" id="WP_168660422.1">
    <property type="nucleotide sequence ID" value="NZ_CP051180.1"/>
</dbReference>
<feature type="signal peptide" evidence="1">
    <location>
        <begin position="1"/>
        <end position="19"/>
    </location>
</feature>
<organism evidence="3 4">
    <name type="scientific">Ferrimonas lipolytica</name>
    <dbReference type="NCBI Taxonomy" id="2724191"/>
    <lineage>
        <taxon>Bacteria</taxon>
        <taxon>Pseudomonadati</taxon>
        <taxon>Pseudomonadota</taxon>
        <taxon>Gammaproteobacteria</taxon>
        <taxon>Alteromonadales</taxon>
        <taxon>Ferrimonadaceae</taxon>
        <taxon>Ferrimonas</taxon>
    </lineage>
</organism>
<evidence type="ECO:0000256" key="1">
    <source>
        <dbReference type="SAM" id="SignalP"/>
    </source>
</evidence>
<dbReference type="EMBL" id="CP051180">
    <property type="protein sequence ID" value="QIZ77161.1"/>
    <property type="molecule type" value="Genomic_DNA"/>
</dbReference>
<dbReference type="Proteomes" id="UP000501602">
    <property type="component" value="Chromosome"/>
</dbReference>
<keyword evidence="1" id="KW-0732">Signal</keyword>
<name>A0A6H1UDK8_9GAMM</name>
<sequence length="188" mass="21126">MKRLLLISLAFALGGCANISTETDYNTEVDFNGYQSWAWVTPTATASSAAYQQNGLQDQRIRAAVANQLGQQGLQQVELEQADLLVNYLTSVEKKVDIDTFYSDFGYHPYYYGNRRFHSSYTTETRVREYKEGTLVVDLIDAKSRQLIWRGSGTDTIKKGLTPAERTVAVQEAVLAILGQYPPQPEQQ</sequence>
<dbReference type="KEGG" id="fes:HER31_09900"/>
<feature type="chain" id="PRO_5026172794" evidence="1">
    <location>
        <begin position="20"/>
        <end position="188"/>
    </location>
</feature>
<dbReference type="Pfam" id="PF13590">
    <property type="entry name" value="DUF4136"/>
    <property type="match status" value="1"/>
</dbReference>
<feature type="domain" description="DUF4136" evidence="2">
    <location>
        <begin position="22"/>
        <end position="183"/>
    </location>
</feature>
<dbReference type="Gene3D" id="3.30.160.670">
    <property type="match status" value="1"/>
</dbReference>
<evidence type="ECO:0000259" key="2">
    <source>
        <dbReference type="Pfam" id="PF13590"/>
    </source>
</evidence>
<reference evidence="3 4" key="1">
    <citation type="submission" date="2020-04" db="EMBL/GenBank/DDBJ databases">
        <title>Ferrimonas sp. S7 isolated from sea water.</title>
        <authorList>
            <person name="Bae S.S."/>
            <person name="Baek K."/>
        </authorList>
    </citation>
    <scope>NUCLEOTIDE SEQUENCE [LARGE SCALE GENOMIC DNA]</scope>
    <source>
        <strain evidence="3 4">S7</strain>
    </source>
</reference>
<dbReference type="InterPro" id="IPR025411">
    <property type="entry name" value="DUF4136"/>
</dbReference>
<accession>A0A6H1UDK8</accession>
<gene>
    <name evidence="3" type="ORF">HER31_09900</name>
</gene>
<dbReference type="AlphaFoldDB" id="A0A6H1UDK8"/>
<protein>
    <submittedName>
        <fullName evidence="3">DUF4136 domain-containing protein</fullName>
    </submittedName>
</protein>
<proteinExistence type="predicted"/>
<dbReference type="PROSITE" id="PS51257">
    <property type="entry name" value="PROKAR_LIPOPROTEIN"/>
    <property type="match status" value="1"/>
</dbReference>
<evidence type="ECO:0000313" key="3">
    <source>
        <dbReference type="EMBL" id="QIZ77161.1"/>
    </source>
</evidence>